<sequence>MATKRVLIACGNGVATSTVVASKVKDYCADHGVDIQVTQCKMLELHSKANDYDLVVTSGKFKDPDVTTPCIMAIALLTGINEEATLQKIVEALKE</sequence>
<dbReference type="GeneID" id="62758800"/>
<protein>
    <submittedName>
        <fullName evidence="3">PTS galactitol transporter subunit IIB</fullName>
    </submittedName>
</protein>
<dbReference type="EMBL" id="QSRJ01000009">
    <property type="protein sequence ID" value="RGL09531.1"/>
    <property type="molecule type" value="Genomic_DNA"/>
</dbReference>
<reference evidence="3 4" key="1">
    <citation type="submission" date="2018-08" db="EMBL/GenBank/DDBJ databases">
        <title>A genome reference for cultivated species of the human gut microbiota.</title>
        <authorList>
            <person name="Zou Y."/>
            <person name="Xue W."/>
            <person name="Luo G."/>
        </authorList>
    </citation>
    <scope>NUCLEOTIDE SEQUENCE [LARGE SCALE GENOMIC DNA]</scope>
    <source>
        <strain evidence="3 4">TF08-14</strain>
    </source>
</reference>
<keyword evidence="1" id="KW-0808">Transferase</keyword>
<name>A0A3E4QR30_9ACTN</name>
<evidence type="ECO:0000259" key="2">
    <source>
        <dbReference type="PROSITE" id="PS51099"/>
    </source>
</evidence>
<accession>A0A3E4QR30</accession>
<evidence type="ECO:0000256" key="1">
    <source>
        <dbReference type="ARBA" id="ARBA00022679"/>
    </source>
</evidence>
<dbReference type="SUPFAM" id="SSF52794">
    <property type="entry name" value="PTS system IIB component-like"/>
    <property type="match status" value="1"/>
</dbReference>
<dbReference type="InterPro" id="IPR003501">
    <property type="entry name" value="PTS_EIIB_2/3"/>
</dbReference>
<feature type="domain" description="PTS EIIB type-2" evidence="2">
    <location>
        <begin position="4"/>
        <end position="95"/>
    </location>
</feature>
<evidence type="ECO:0000313" key="4">
    <source>
        <dbReference type="Proteomes" id="UP000260943"/>
    </source>
</evidence>
<dbReference type="RefSeq" id="WP_009141104.1">
    <property type="nucleotide sequence ID" value="NZ_CABKQG010000003.1"/>
</dbReference>
<dbReference type="InterPro" id="IPR013011">
    <property type="entry name" value="PTS_EIIB_2"/>
</dbReference>
<dbReference type="Proteomes" id="UP000260943">
    <property type="component" value="Unassembled WGS sequence"/>
</dbReference>
<organism evidence="3 4">
    <name type="scientific">Collinsella tanakaei</name>
    <dbReference type="NCBI Taxonomy" id="626935"/>
    <lineage>
        <taxon>Bacteria</taxon>
        <taxon>Bacillati</taxon>
        <taxon>Actinomycetota</taxon>
        <taxon>Coriobacteriia</taxon>
        <taxon>Coriobacteriales</taxon>
        <taxon>Coriobacteriaceae</taxon>
        <taxon>Collinsella</taxon>
    </lineage>
</organism>
<proteinExistence type="predicted"/>
<dbReference type="GO" id="GO:0008982">
    <property type="term" value="F:protein-N(PI)-phosphohistidine-sugar phosphotransferase activity"/>
    <property type="evidence" value="ECO:0007669"/>
    <property type="project" value="InterPro"/>
</dbReference>
<dbReference type="AlphaFoldDB" id="A0A3E4QR30"/>
<gene>
    <name evidence="3" type="ORF">DXC81_07990</name>
</gene>
<dbReference type="Pfam" id="PF02302">
    <property type="entry name" value="PTS_IIB"/>
    <property type="match status" value="1"/>
</dbReference>
<dbReference type="Gene3D" id="3.40.50.2300">
    <property type="match status" value="1"/>
</dbReference>
<evidence type="ECO:0000313" key="3">
    <source>
        <dbReference type="EMBL" id="RGL09531.1"/>
    </source>
</evidence>
<dbReference type="GO" id="GO:0009401">
    <property type="term" value="P:phosphoenolpyruvate-dependent sugar phosphotransferase system"/>
    <property type="evidence" value="ECO:0007669"/>
    <property type="project" value="InterPro"/>
</dbReference>
<comment type="caution">
    <text evidence="3">The sequence shown here is derived from an EMBL/GenBank/DDBJ whole genome shotgun (WGS) entry which is preliminary data.</text>
</comment>
<dbReference type="PROSITE" id="PS51099">
    <property type="entry name" value="PTS_EIIB_TYPE_2"/>
    <property type="match status" value="1"/>
</dbReference>
<dbReference type="InterPro" id="IPR036095">
    <property type="entry name" value="PTS_EIIB-like_sf"/>
</dbReference>
<dbReference type="CDD" id="cd05566">
    <property type="entry name" value="PTS_IIB_galactitol"/>
    <property type="match status" value="1"/>
</dbReference>